<comment type="catalytic activity">
    <reaction evidence="11 12">
        <text>tRNA(Ala) + L-alanine + ATP = L-alanyl-tRNA(Ala) + AMP + diphosphate</text>
        <dbReference type="Rhea" id="RHEA:12540"/>
        <dbReference type="Rhea" id="RHEA-COMP:9657"/>
        <dbReference type="Rhea" id="RHEA-COMP:9923"/>
        <dbReference type="ChEBI" id="CHEBI:30616"/>
        <dbReference type="ChEBI" id="CHEBI:33019"/>
        <dbReference type="ChEBI" id="CHEBI:57972"/>
        <dbReference type="ChEBI" id="CHEBI:78442"/>
        <dbReference type="ChEBI" id="CHEBI:78497"/>
        <dbReference type="ChEBI" id="CHEBI:456215"/>
        <dbReference type="EC" id="6.1.1.7"/>
    </reaction>
</comment>
<dbReference type="Pfam" id="PF01411">
    <property type="entry name" value="tRNA-synt_2c"/>
    <property type="match status" value="1"/>
</dbReference>
<dbReference type="Gene3D" id="3.30.980.10">
    <property type="entry name" value="Threonyl-trna Synthetase, Chain A, domain 2"/>
    <property type="match status" value="1"/>
</dbReference>
<dbReference type="SUPFAM" id="SSF55681">
    <property type="entry name" value="Class II aaRS and biotin synthetases"/>
    <property type="match status" value="1"/>
</dbReference>
<dbReference type="GO" id="GO:0002161">
    <property type="term" value="F:aminoacyl-tRNA deacylase activity"/>
    <property type="evidence" value="ECO:0007669"/>
    <property type="project" value="TreeGrafter"/>
</dbReference>
<evidence type="ECO:0000256" key="5">
    <source>
        <dbReference type="ARBA" id="ARBA00022741"/>
    </source>
</evidence>
<dbReference type="InterPro" id="IPR003156">
    <property type="entry name" value="DHHA1_dom"/>
</dbReference>
<protein>
    <recommendedName>
        <fullName evidence="12">Alanine--tRNA ligase</fullName>
        <ecNumber evidence="12">6.1.1.7</ecNumber>
    </recommendedName>
    <alternativeName>
        <fullName evidence="12">Alanyl-tRNA synthetase</fullName>
        <shortName evidence="12">AlaRS</shortName>
    </alternativeName>
</protein>
<dbReference type="InterPro" id="IPR002318">
    <property type="entry name" value="Ala-tRNA-lgiase_IIc"/>
</dbReference>
<dbReference type="NCBIfam" id="TIGR00344">
    <property type="entry name" value="alaS"/>
    <property type="match status" value="1"/>
</dbReference>
<dbReference type="InterPro" id="IPR009000">
    <property type="entry name" value="Transl_B-barrel_sf"/>
</dbReference>
<keyword evidence="6 12" id="KW-0862">Zinc</keyword>
<dbReference type="CDD" id="cd00673">
    <property type="entry name" value="AlaRS_core"/>
    <property type="match status" value="1"/>
</dbReference>
<dbReference type="Gene3D" id="3.30.930.10">
    <property type="entry name" value="Bira Bifunctional Protein, Domain 2"/>
    <property type="match status" value="1"/>
</dbReference>
<dbReference type="GeneID" id="22575189"/>
<evidence type="ECO:0000256" key="3">
    <source>
        <dbReference type="ARBA" id="ARBA00022598"/>
    </source>
</evidence>
<dbReference type="HAMAP" id="MF_00036_B">
    <property type="entry name" value="Ala_tRNA_synth_B"/>
    <property type="match status" value="1"/>
</dbReference>
<evidence type="ECO:0000313" key="14">
    <source>
        <dbReference type="EMBL" id="AIN98437.1"/>
    </source>
</evidence>
<evidence type="ECO:0000256" key="2">
    <source>
        <dbReference type="ARBA" id="ARBA00022555"/>
    </source>
</evidence>
<dbReference type="SUPFAM" id="SSF55186">
    <property type="entry name" value="ThrRS/AlaRS common domain"/>
    <property type="match status" value="1"/>
</dbReference>
<dbReference type="InterPro" id="IPR018162">
    <property type="entry name" value="Ala-tRNA-ligase_IIc_anticod-bd"/>
</dbReference>
<dbReference type="InterPro" id="IPR018165">
    <property type="entry name" value="Ala-tRNA-synth_IIc_core"/>
</dbReference>
<keyword evidence="3 12" id="KW-0436">Ligase</keyword>
<dbReference type="Gene3D" id="2.40.30.130">
    <property type="match status" value="1"/>
</dbReference>
<dbReference type="GO" id="GO:0000049">
    <property type="term" value="F:tRNA binding"/>
    <property type="evidence" value="ECO:0007669"/>
    <property type="project" value="UniProtKB-KW"/>
</dbReference>
<dbReference type="eggNOG" id="KOG0188">
    <property type="taxonomic scope" value="Eukaryota"/>
</dbReference>
<dbReference type="AlphaFoldDB" id="A0A088RQN3"/>
<dbReference type="FunFam" id="3.10.310.40:FF:000001">
    <property type="entry name" value="Alanine--tRNA ligase"/>
    <property type="match status" value="1"/>
</dbReference>
<evidence type="ECO:0000256" key="8">
    <source>
        <dbReference type="ARBA" id="ARBA00022884"/>
    </source>
</evidence>
<comment type="domain">
    <text evidence="12">Consists of three domains; the N-terminal catalytic domain, the editing domain and the C-terminal C-Ala domain. The editing domain removes incorrectly charged amino acids, while the C-Ala domain, along with tRNA(Ala), serves as a bridge to cooperatively bring together the editing and aminoacylation centers thus stimulating deacylation of misacylated tRNAs.</text>
</comment>
<evidence type="ECO:0000256" key="11">
    <source>
        <dbReference type="ARBA" id="ARBA00048300"/>
    </source>
</evidence>
<comment type="function">
    <text evidence="12">Catalyzes the attachment of alanine to tRNA(Ala) in a two-step reaction: alanine is first activated by ATP to form Ala-AMP and then transferred to the acceptor end of tRNA(Ala). Also edits incorrectly charged tRNA(Ala) via its editing domain.</text>
</comment>
<dbReference type="GO" id="GO:0005524">
    <property type="term" value="F:ATP binding"/>
    <property type="evidence" value="ECO:0007669"/>
    <property type="project" value="UniProtKB-UniRule"/>
</dbReference>
<dbReference type="FunFam" id="3.30.930.10:FF:000011">
    <property type="entry name" value="Alanine--tRNA ligase, cytoplasmic"/>
    <property type="match status" value="1"/>
</dbReference>
<keyword evidence="7 12" id="KW-0067">ATP-binding</keyword>
<dbReference type="OrthoDB" id="2423964at2759"/>
<organism evidence="14 15">
    <name type="scientific">Leishmania panamensis</name>
    <dbReference type="NCBI Taxonomy" id="5679"/>
    <lineage>
        <taxon>Eukaryota</taxon>
        <taxon>Discoba</taxon>
        <taxon>Euglenozoa</taxon>
        <taxon>Kinetoplastea</taxon>
        <taxon>Metakinetoplastina</taxon>
        <taxon>Trypanosomatida</taxon>
        <taxon>Trypanosomatidae</taxon>
        <taxon>Leishmaniinae</taxon>
        <taxon>Leishmania</taxon>
        <taxon>Leishmania guyanensis species complex</taxon>
    </lineage>
</organism>
<dbReference type="PANTHER" id="PTHR11777">
    <property type="entry name" value="ALANYL-TRNA SYNTHETASE"/>
    <property type="match status" value="1"/>
</dbReference>
<evidence type="ECO:0000313" key="15">
    <source>
        <dbReference type="Proteomes" id="UP000063063"/>
    </source>
</evidence>
<dbReference type="PANTHER" id="PTHR11777:SF9">
    <property type="entry name" value="ALANINE--TRNA LIGASE, CYTOPLASMIC"/>
    <property type="match status" value="1"/>
</dbReference>
<evidence type="ECO:0000259" key="13">
    <source>
        <dbReference type="PROSITE" id="PS50860"/>
    </source>
</evidence>
<feature type="binding site" evidence="12">
    <location>
        <position position="602"/>
    </location>
    <ligand>
        <name>Zn(2+)</name>
        <dbReference type="ChEBI" id="CHEBI:29105"/>
    </ligand>
</feature>
<gene>
    <name evidence="14" type="ORF">LPMP_221430</name>
</gene>
<reference evidence="14 15" key="1">
    <citation type="journal article" date="2015" name="Sci. Rep.">
        <title>The genome of Leishmania panamensis: insights into genomics of the L. (Viannia) subgenus.</title>
        <authorList>
            <person name="Llanes A."/>
            <person name="Restrepo C.M."/>
            <person name="Vecchio G.D."/>
            <person name="Anguizola F.J."/>
            <person name="Lleonart R."/>
        </authorList>
    </citation>
    <scope>NUCLEOTIDE SEQUENCE [LARGE SCALE GENOMIC DNA]</scope>
    <source>
        <strain evidence="14 15">MHOM/PA/94/PSC-1</strain>
    </source>
</reference>
<comment type="cofactor">
    <cofactor evidence="12">
        <name>Zn(2+)</name>
        <dbReference type="ChEBI" id="CHEBI:29105"/>
    </cofactor>
    <text evidence="12">Binds 1 zinc ion per subunit.</text>
</comment>
<evidence type="ECO:0000256" key="10">
    <source>
        <dbReference type="ARBA" id="ARBA00023146"/>
    </source>
</evidence>
<dbReference type="GO" id="GO:0008270">
    <property type="term" value="F:zinc ion binding"/>
    <property type="evidence" value="ECO:0007669"/>
    <property type="project" value="UniProtKB-UniRule"/>
</dbReference>
<dbReference type="SUPFAM" id="SSF101353">
    <property type="entry name" value="Putative anticodon-binding domain of alanyl-tRNA synthetase (AlaRS)"/>
    <property type="match status" value="1"/>
</dbReference>
<dbReference type="EC" id="6.1.1.7" evidence="12"/>
<evidence type="ECO:0000256" key="9">
    <source>
        <dbReference type="ARBA" id="ARBA00022917"/>
    </source>
</evidence>
<dbReference type="GO" id="GO:0004813">
    <property type="term" value="F:alanine-tRNA ligase activity"/>
    <property type="evidence" value="ECO:0007669"/>
    <property type="project" value="UniProtKB-UniRule"/>
</dbReference>
<accession>A0A088RQN3</accession>
<comment type="subcellular location">
    <subcellularLocation>
        <location evidence="12">Mitochondrion</location>
    </subcellularLocation>
    <subcellularLocation>
        <location evidence="12">Cytoplasm</location>
    </subcellularLocation>
</comment>
<keyword evidence="9 12" id="KW-0648">Protein biosynthesis</keyword>
<dbReference type="RefSeq" id="XP_010699144.1">
    <property type="nucleotide sequence ID" value="XM_010700842.1"/>
</dbReference>
<dbReference type="FunFam" id="2.40.30.130:FF:000015">
    <property type="entry name" value="Alanine--tRNA ligase"/>
    <property type="match status" value="1"/>
</dbReference>
<dbReference type="Proteomes" id="UP000063063">
    <property type="component" value="Chromosome 22"/>
</dbReference>
<dbReference type="VEuPathDB" id="TriTrypDB:LPMP_221430"/>
<dbReference type="Pfam" id="PF07973">
    <property type="entry name" value="tRNA_SAD"/>
    <property type="match status" value="1"/>
</dbReference>
<keyword evidence="12" id="KW-0496">Mitochondrion</keyword>
<dbReference type="InterPro" id="IPR023033">
    <property type="entry name" value="Ala_tRNA_ligase_euk/bac"/>
</dbReference>
<feature type="domain" description="Alanyl-transfer RNA synthetases family profile" evidence="13">
    <location>
        <begin position="6"/>
        <end position="770"/>
    </location>
</feature>
<dbReference type="InterPro" id="IPR018164">
    <property type="entry name" value="Ala-tRNA-synth_IIc_N"/>
</dbReference>
<feature type="binding site" evidence="12">
    <location>
        <position position="727"/>
    </location>
    <ligand>
        <name>Zn(2+)</name>
        <dbReference type="ChEBI" id="CHEBI:29105"/>
    </ligand>
</feature>
<name>A0A088RQN3_LEIPA</name>
<dbReference type="GO" id="GO:0005739">
    <property type="term" value="C:mitochondrion"/>
    <property type="evidence" value="ECO:0007669"/>
    <property type="project" value="UniProtKB-SubCell"/>
</dbReference>
<feature type="binding site" evidence="12">
    <location>
        <position position="731"/>
    </location>
    <ligand>
        <name>Zn(2+)</name>
        <dbReference type="ChEBI" id="CHEBI:29105"/>
    </ligand>
</feature>
<keyword evidence="15" id="KW-1185">Reference proteome</keyword>
<dbReference type="VEuPathDB" id="TriTrypDB:LPAL13_220017900"/>
<sequence length="962" mass="105984">MSFIEWPVSRVRQKFVDYFKKQGHTFVPGSPVCPHDDPTLLFINAGMNQFKTLFLGTADPNTDFGRLKRVANSQMCIRAGGKHNDLEDVGRDTYHHTFFEMLGSWSFGDYFKKEAIQWAWELLTEVYKLPKDQLYVTYFEGDVKNGLDPDLEAKELWGQFLPESQIIPGNAKDNFWEMGDTGPCGPCSEVHFDRIGGRNAAGLVNKDDPMVVEIWNLVFMQFERRTDGLLTPLPQKHVDTGMGLERLTSILQGVKSNYDTDVWIPIFEAIQTATGYRKSYVEIRSEPDSDALVAYRVVADHIRCLTSAVGDGVMPDSVGRGFVLRRIIRRAVRYGVQFLGADPGFFTQLVDSVCASLGPFFPHLKDPRNIQRIKAVLADEEQSFAKTWEMGLKHFNHAAGECRANNSRVISGSEAFVLHDRYGFPVDLTCLLAEKDGMTVDLEGFNAEMKANQVSAGRVAAAKTFIDAYQLEDLKKRAIPQTDDGAKYAWEDSTGEVLAIFDKKNSRFISLLEPGNDLGAEEVGIILNATNFYAESGGQVYDTGRLVAARDCVFEVKKVYNVGGYVVHVGKLSKDSASPIPLSALVQMQVDYERRLPIAANHTTTHQLNWTLRRVLEENPANFTEVQQKGSLVTDEMLRFDFSHHTKLSNEDLVRVEKLLNEKIQADLPVYREEVPLAAASKINGLRQMFGEKYPDPVSVISIGAPINEMLANPEKEEWRDYAVEFCGGTHLSNLKEAEKAVIISEEALMKGVRRVVVATKAEADKAIKAGAELKGQYDELVKREATVGNIKALSVLNKKVGDSCVPLVLKNAMRDNIDAAIKQMNASLKMQVAEAKEKAAEAGKALGASYDAAAAPFFVHQMTEFGAEREALQAFSDGFSSTVSGPVGVFLIGSDDEKALAIVSMPTAFVEKKMSAVTWAKSSIGKGGGKPNAAQSGLPAKDAAAAAAKATAEAEKMKASL</sequence>
<keyword evidence="8 12" id="KW-0694">RNA-binding</keyword>
<keyword evidence="4 12" id="KW-0479">Metal-binding</keyword>
<dbReference type="InterPro" id="IPR050058">
    <property type="entry name" value="Ala-tRNA_ligase"/>
</dbReference>
<dbReference type="InterPro" id="IPR045864">
    <property type="entry name" value="aa-tRNA-synth_II/BPL/LPL"/>
</dbReference>
<keyword evidence="5 12" id="KW-0547">Nucleotide-binding</keyword>
<dbReference type="PROSITE" id="PS50860">
    <property type="entry name" value="AA_TRNA_LIGASE_II_ALA"/>
    <property type="match status" value="1"/>
</dbReference>
<evidence type="ECO:0000256" key="1">
    <source>
        <dbReference type="ARBA" id="ARBA00008429"/>
    </source>
</evidence>
<dbReference type="InterPro" id="IPR012947">
    <property type="entry name" value="tRNA_SAD"/>
</dbReference>
<dbReference type="EMBL" id="CP009391">
    <property type="protein sequence ID" value="AIN98437.1"/>
    <property type="molecule type" value="Genomic_DNA"/>
</dbReference>
<keyword evidence="2 12" id="KW-0820">tRNA-binding</keyword>
<evidence type="ECO:0000256" key="12">
    <source>
        <dbReference type="HAMAP-Rule" id="MF_03133"/>
    </source>
</evidence>
<dbReference type="PRINTS" id="PR00980">
    <property type="entry name" value="TRNASYNTHALA"/>
</dbReference>
<keyword evidence="12" id="KW-0963">Cytoplasm</keyword>
<evidence type="ECO:0000256" key="7">
    <source>
        <dbReference type="ARBA" id="ARBA00022840"/>
    </source>
</evidence>
<comment type="similarity">
    <text evidence="1">Belongs to the class-II aminoacyl-tRNA synthetase family. Alax-L subfamily.</text>
</comment>
<comment type="subunit">
    <text evidence="12">Monomer.</text>
</comment>
<evidence type="ECO:0000256" key="6">
    <source>
        <dbReference type="ARBA" id="ARBA00022833"/>
    </source>
</evidence>
<dbReference type="SUPFAM" id="SSF50447">
    <property type="entry name" value="Translation proteins"/>
    <property type="match status" value="1"/>
</dbReference>
<feature type="binding site" evidence="12">
    <location>
        <position position="606"/>
    </location>
    <ligand>
        <name>Zn(2+)</name>
        <dbReference type="ChEBI" id="CHEBI:29105"/>
    </ligand>
</feature>
<dbReference type="KEGG" id="lpan:LPMP_221430"/>
<dbReference type="GO" id="GO:0070143">
    <property type="term" value="P:mitochondrial alanyl-tRNA aminoacylation"/>
    <property type="evidence" value="ECO:0007669"/>
    <property type="project" value="UniProtKB-UniRule"/>
</dbReference>
<dbReference type="SMART" id="SM00863">
    <property type="entry name" value="tRNA_SAD"/>
    <property type="match status" value="1"/>
</dbReference>
<dbReference type="InterPro" id="IPR018163">
    <property type="entry name" value="Thr/Ala-tRNA-synth_IIc_edit"/>
</dbReference>
<keyword evidence="10 12" id="KW-0030">Aminoacyl-tRNA synthetase</keyword>
<dbReference type="FunFam" id="3.30.980.10:FF:000004">
    <property type="entry name" value="Alanine--tRNA ligase, cytoplasmic"/>
    <property type="match status" value="1"/>
</dbReference>
<dbReference type="Gene3D" id="3.10.310.40">
    <property type="match status" value="1"/>
</dbReference>
<dbReference type="Pfam" id="PF02272">
    <property type="entry name" value="DHHA1"/>
    <property type="match status" value="1"/>
</dbReference>
<evidence type="ECO:0000256" key="4">
    <source>
        <dbReference type="ARBA" id="ARBA00022723"/>
    </source>
</evidence>
<proteinExistence type="inferred from homology"/>